<evidence type="ECO:0000313" key="2">
    <source>
        <dbReference type="Proteomes" id="UP000732193"/>
    </source>
</evidence>
<accession>A0AAE2W0Q8</accession>
<proteinExistence type="predicted"/>
<reference evidence="1 2" key="1">
    <citation type="submission" date="2021-01" db="EMBL/GenBank/DDBJ databases">
        <title>Diatom-associated Roseobacters Show Island Model of Population Structure.</title>
        <authorList>
            <person name="Qu L."/>
            <person name="Feng X."/>
            <person name="Chen Y."/>
            <person name="Li L."/>
            <person name="Wang X."/>
            <person name="Hu Z."/>
            <person name="Wang H."/>
            <person name="Luo H."/>
        </authorList>
    </citation>
    <scope>NUCLEOTIDE SEQUENCE [LARGE SCALE GENOMIC DNA]</scope>
    <source>
        <strain evidence="1 2">TR60-84</strain>
    </source>
</reference>
<organism evidence="1 2">
    <name type="scientific">Sulfitobacter geojensis</name>
    <dbReference type="NCBI Taxonomy" id="1342299"/>
    <lineage>
        <taxon>Bacteria</taxon>
        <taxon>Pseudomonadati</taxon>
        <taxon>Pseudomonadota</taxon>
        <taxon>Alphaproteobacteria</taxon>
        <taxon>Rhodobacterales</taxon>
        <taxon>Roseobacteraceae</taxon>
        <taxon>Sulfitobacter</taxon>
    </lineage>
</organism>
<evidence type="ECO:0000313" key="1">
    <source>
        <dbReference type="EMBL" id="MBM1714877.1"/>
    </source>
</evidence>
<sequence length="117" mass="13839">MNKKDAFTQMMYELEDLQLGMRDEWLQDSLPLEWDGMEYGSPSPRAKTRVTIRIDSDMLRWFRKMGPGYGPRMNQILRIYWTALLGGGIKGYPDDNNIPRLLNRGNARMREMYKDFP</sequence>
<dbReference type="RefSeq" id="WP_201039533.1">
    <property type="nucleotide sequence ID" value="NZ_CANKZB010000001.1"/>
</dbReference>
<keyword evidence="2" id="KW-1185">Reference proteome</keyword>
<name>A0AAE2W0Q8_9RHOB</name>
<comment type="caution">
    <text evidence="1">The sequence shown here is derived from an EMBL/GenBank/DDBJ whole genome shotgun (WGS) entry which is preliminary data.</text>
</comment>
<protein>
    <submittedName>
        <fullName evidence="1">BrnA antitoxin family protein</fullName>
    </submittedName>
</protein>
<dbReference type="Pfam" id="PF14384">
    <property type="entry name" value="BrnA_antitoxin"/>
    <property type="match status" value="1"/>
</dbReference>
<dbReference type="EMBL" id="JAFBRM010000003">
    <property type="protein sequence ID" value="MBM1714877.1"/>
    <property type="molecule type" value="Genomic_DNA"/>
</dbReference>
<dbReference type="InterPro" id="IPR025528">
    <property type="entry name" value="BrnA_antitoxin"/>
</dbReference>
<dbReference type="AlphaFoldDB" id="A0AAE2W0Q8"/>
<gene>
    <name evidence="1" type="ORF">JQV55_15005</name>
</gene>
<dbReference type="Proteomes" id="UP000732193">
    <property type="component" value="Unassembled WGS sequence"/>
</dbReference>